<dbReference type="GO" id="GO:0046718">
    <property type="term" value="P:symbiont entry into host cell"/>
    <property type="evidence" value="ECO:0007669"/>
    <property type="project" value="InterPro"/>
</dbReference>
<evidence type="ECO:0000313" key="6">
    <source>
        <dbReference type="Proteomes" id="UP000001485"/>
    </source>
</evidence>
<keyword evidence="2" id="KW-0945">Host-virus interaction</keyword>
<dbReference type="GO" id="GO:0019062">
    <property type="term" value="P:virion attachment to host cell"/>
    <property type="evidence" value="ECO:0007669"/>
    <property type="project" value="InterPro"/>
</dbReference>
<feature type="compositionally biased region" description="Basic and acidic residues" evidence="3">
    <location>
        <begin position="225"/>
        <end position="238"/>
    </location>
</feature>
<comment type="subcellular location">
    <subcellularLocation>
        <location evidence="1">Virion</location>
    </subcellularLocation>
</comment>
<evidence type="ECO:0000256" key="3">
    <source>
        <dbReference type="SAM" id="MobiDB-lite"/>
    </source>
</evidence>
<name>C5BA56_EDWI9</name>
<dbReference type="InterPro" id="IPR005068">
    <property type="entry name" value="Phage_lambda_Stf-r2"/>
</dbReference>
<dbReference type="InterPro" id="IPR051934">
    <property type="entry name" value="Phage_Tail_Fiber_Structural"/>
</dbReference>
<dbReference type="Gene3D" id="2.60.40.1120">
    <property type="entry name" value="Carboxypeptidase-like, regulatory domain"/>
    <property type="match status" value="1"/>
</dbReference>
<proteinExistence type="predicted"/>
<dbReference type="HOGENOM" id="CLU_373742_0_0_6"/>
<feature type="domain" description="Lambda-like tail fibre protein N-terminal" evidence="4">
    <location>
        <begin position="1"/>
        <end position="129"/>
    </location>
</feature>
<sequence>MISGVLLDPSGKAVSGAQITLTAIANSMQVLRGFTCSVMTAENGQYSVRLEEGNYSISVAHQGRNFVYGAVTLTEDSAPSSLNALLHQQVMEQEVTPEVILYFRQIQHKVADDVVIMQRLQHDSSQAARAAQESQRHAQASKVAAAGSVRQAAAHRLAAGQAAEMAADYAQTAQDSQRHAQRSEMAAAESEQRTADHRLAAEQSAEVAAVHAAEEAAARVAEVVHNDSERADVAKKQAESAARNADQYAQQAGIKAQNAQAAADVSQEAIQVTRQARDDTARYAAEVQGYTQQAVLSAQQIKEDTDTGLLVAQDIAQQVAVVNMAVSRVVEDASYVEQAVIRTLDKAPVDSPVFTGTPQAPTPDGSAVGQEIATAAFVLAQVSKLINSSPAAMDTLQELASALGNDPEFSATVMNLIGQKLDKLQNGADIPDKSRFLQNIGVVSATISRRGVVQLSDSTESTSISEAATANALRRTYQYATRIATTNQIGQVQLEDSVSSTSTARAPTCSALKRTYDEATRRASTGQAGQVQLEDSVSSTSTARAPTCSALKRTYDEATRRASTGQAGQVQLEDSVSSTSTARAPTCSALKRTYDEATRAATTTRPGQVQLEDSVSSTSTTRAPTASAVRRVSDRVNKAAVGHKTLLFSGNIGNGNISLSQNPSDFDEIIIVSTDDNNWYAAIDIKPMWVINEIVNRNLSVDISIRSIDGSIWTIPTSAFRSTLWVVSDENSRIHLIYGVKYT</sequence>
<feature type="compositionally biased region" description="Polar residues" evidence="3">
    <location>
        <begin position="522"/>
        <end position="540"/>
    </location>
</feature>
<dbReference type="Proteomes" id="UP000001485">
    <property type="component" value="Chromosome"/>
</dbReference>
<feature type="region of interest" description="Disordered" evidence="3">
    <location>
        <begin position="599"/>
        <end position="628"/>
    </location>
</feature>
<dbReference type="AlphaFoldDB" id="C5BA56"/>
<feature type="region of interest" description="Disordered" evidence="3">
    <location>
        <begin position="520"/>
        <end position="540"/>
    </location>
</feature>
<feature type="compositionally biased region" description="Polar residues" evidence="3">
    <location>
        <begin position="600"/>
        <end position="613"/>
    </location>
</feature>
<dbReference type="KEGG" id="eic:NT01EI_2001"/>
<dbReference type="SUPFAM" id="SSF49464">
    <property type="entry name" value="Carboxypeptidase regulatory domain-like"/>
    <property type="match status" value="1"/>
</dbReference>
<evidence type="ECO:0000259" key="4">
    <source>
        <dbReference type="Pfam" id="PF08400"/>
    </source>
</evidence>
<dbReference type="InterPro" id="IPR013609">
    <property type="entry name" value="Stf-like_N"/>
</dbReference>
<dbReference type="Pfam" id="PF08400">
    <property type="entry name" value="phage_tail_N"/>
    <property type="match status" value="1"/>
</dbReference>
<accession>C5BA56</accession>
<reference evidence="5 6" key="2">
    <citation type="journal article" date="2012" name="J. Bacteriol.">
        <title>Genome Sequence of Edwardsiella ictaluri 93-146, a Strain Associated with a Natural Channel Catfish Outbreak of Enteric Septicemia of Catfish.</title>
        <authorList>
            <person name="Williams M.L."/>
            <person name="Gillaspy A.F."/>
            <person name="Dyer D.W."/>
            <person name="Thune R.L."/>
            <person name="Waldbieser G.C."/>
            <person name="Schuster S.C."/>
            <person name="Gipson J."/>
            <person name="Zaitshik J."/>
            <person name="Landry C."/>
            <person name="Banes M.M."/>
            <person name="Lawrence M.L."/>
        </authorList>
    </citation>
    <scope>NUCLEOTIDE SEQUENCE [LARGE SCALE GENOMIC DNA]</scope>
    <source>
        <strain evidence="5 6">93-146</strain>
    </source>
</reference>
<feature type="compositionally biased region" description="Polar residues" evidence="3">
    <location>
        <begin position="561"/>
        <end position="579"/>
    </location>
</feature>
<feature type="region of interest" description="Disordered" evidence="3">
    <location>
        <begin position="169"/>
        <end position="198"/>
    </location>
</feature>
<feature type="compositionally biased region" description="Low complexity" evidence="3">
    <location>
        <begin position="614"/>
        <end position="628"/>
    </location>
</feature>
<gene>
    <name evidence="5" type="ordered locus">NT01EI_2001</name>
</gene>
<protein>
    <submittedName>
        <fullName evidence="5">Prophage tail fiber, N-terminal</fullName>
    </submittedName>
</protein>
<evidence type="ECO:0000313" key="5">
    <source>
        <dbReference type="EMBL" id="ACR69177.1"/>
    </source>
</evidence>
<feature type="region of interest" description="Disordered" evidence="3">
    <location>
        <begin position="560"/>
        <end position="579"/>
    </location>
</feature>
<evidence type="ECO:0000256" key="1">
    <source>
        <dbReference type="ARBA" id="ARBA00004328"/>
    </source>
</evidence>
<dbReference type="PANTHER" id="PTHR35191:SF1">
    <property type="entry name" value="PROPHAGE SIDE TAIL FIBER PROTEIN HOMOLOG STFQ-RELATED"/>
    <property type="match status" value="1"/>
</dbReference>
<dbReference type="PANTHER" id="PTHR35191">
    <property type="entry name" value="PROPHAGE SIDE TAIL FIBER PROTEIN HOMOLOG STFQ-RELATED"/>
    <property type="match status" value="1"/>
</dbReference>
<evidence type="ECO:0000256" key="2">
    <source>
        <dbReference type="ARBA" id="ARBA00022581"/>
    </source>
</evidence>
<dbReference type="InterPro" id="IPR008969">
    <property type="entry name" value="CarboxyPept-like_regulatory"/>
</dbReference>
<organism evidence="5 6">
    <name type="scientific">Edwardsiella ictaluri (strain 93-146)</name>
    <dbReference type="NCBI Taxonomy" id="634503"/>
    <lineage>
        <taxon>Bacteria</taxon>
        <taxon>Pseudomonadati</taxon>
        <taxon>Pseudomonadota</taxon>
        <taxon>Gammaproteobacteria</taxon>
        <taxon>Enterobacterales</taxon>
        <taxon>Hafniaceae</taxon>
        <taxon>Edwardsiella</taxon>
    </lineage>
</organism>
<dbReference type="EMBL" id="CP001600">
    <property type="protein sequence ID" value="ACR69177.1"/>
    <property type="molecule type" value="Genomic_DNA"/>
</dbReference>
<dbReference type="Pfam" id="PF03406">
    <property type="entry name" value="Phage_fiber_2"/>
    <property type="match status" value="3"/>
</dbReference>
<reference evidence="6" key="1">
    <citation type="submission" date="2009-03" db="EMBL/GenBank/DDBJ databases">
        <title>Complete genome sequence of Edwardsiella ictaluri 93-146.</title>
        <authorList>
            <person name="Williams M.L."/>
            <person name="Gillaspy A.F."/>
            <person name="Dyer D.W."/>
            <person name="Thune R.L."/>
            <person name="Waldbieser G.C."/>
            <person name="Schuster S.C."/>
            <person name="Gipson J."/>
            <person name="Zaitshik J."/>
            <person name="Landry C."/>
            <person name="Lawrence M.L."/>
        </authorList>
    </citation>
    <scope>NUCLEOTIDE SEQUENCE [LARGE SCALE GENOMIC DNA]</scope>
    <source>
        <strain evidence="6">93-146</strain>
    </source>
</reference>
<feature type="region of interest" description="Disordered" evidence="3">
    <location>
        <begin position="225"/>
        <end position="244"/>
    </location>
</feature>